<gene>
    <name evidence="1" type="ordered locus">Mevan_0612</name>
</gene>
<dbReference type="SMR" id="A6UPU6"/>
<dbReference type="Gene3D" id="3.30.1660.30">
    <property type="entry name" value="Selenium-binding protein"/>
    <property type="match status" value="1"/>
</dbReference>
<dbReference type="InterPro" id="IPR038549">
    <property type="entry name" value="SeBP-like_sf"/>
</dbReference>
<evidence type="ECO:0000313" key="1">
    <source>
        <dbReference type="EMBL" id="ABR54518.1"/>
    </source>
</evidence>
<dbReference type="STRING" id="406327.Mevan_0612"/>
<sequence>MIFEDKFIITTADEIPGLQLYSLGIASTISDNVDEIVENLRKQVKAKGGMGLIAFRITCADGKFLGYGTIVKADEAQFTMA</sequence>
<dbReference type="RefSeq" id="WP_011972421.1">
    <property type="nucleotide sequence ID" value="NC_009634.1"/>
</dbReference>
<evidence type="ECO:0000313" key="2">
    <source>
        <dbReference type="Proteomes" id="UP000001107"/>
    </source>
</evidence>
<dbReference type="Pfam" id="PF11524">
    <property type="entry name" value="SeleniumBinding"/>
    <property type="match status" value="1"/>
</dbReference>
<dbReference type="KEGG" id="mvn:Mevan_0612"/>
<name>A6UPU6_METVS</name>
<dbReference type="GeneID" id="5324900"/>
<accession>A6UPU6</accession>
<organism evidence="1 2">
    <name type="scientific">Methanococcus vannielii (strain ATCC 35089 / DSM 1224 / JCM 13029 / OCM 148 / SB)</name>
    <dbReference type="NCBI Taxonomy" id="406327"/>
    <lineage>
        <taxon>Archaea</taxon>
        <taxon>Methanobacteriati</taxon>
        <taxon>Methanobacteriota</taxon>
        <taxon>Methanomada group</taxon>
        <taxon>Methanococci</taxon>
        <taxon>Methanococcales</taxon>
        <taxon>Methanococcaceae</taxon>
        <taxon>Methanococcus</taxon>
    </lineage>
</organism>
<dbReference type="NCBIfam" id="TIGR03884">
    <property type="entry name" value="sel_bind_Methan"/>
    <property type="match status" value="1"/>
</dbReference>
<dbReference type="InterPro" id="IPR021603">
    <property type="entry name" value="SeBP_arc"/>
</dbReference>
<reference evidence="1" key="1">
    <citation type="submission" date="2007-06" db="EMBL/GenBank/DDBJ databases">
        <title>Complete sequence of Methanococcus vannielii SB.</title>
        <authorList>
            <consortium name="US DOE Joint Genome Institute"/>
            <person name="Copeland A."/>
            <person name="Lucas S."/>
            <person name="Lapidus A."/>
            <person name="Barry K."/>
            <person name="Glavina del Rio T."/>
            <person name="Dalin E."/>
            <person name="Tice H."/>
            <person name="Pitluck S."/>
            <person name="Chain P."/>
            <person name="Malfatti S."/>
            <person name="Shin M."/>
            <person name="Vergez L."/>
            <person name="Schmutz J."/>
            <person name="Larimer F."/>
            <person name="Land M."/>
            <person name="Hauser L."/>
            <person name="Kyrpides N."/>
            <person name="Anderson I."/>
            <person name="Sieprawska-Lupa M."/>
            <person name="Whitman W.B."/>
            <person name="Richardson P."/>
        </authorList>
    </citation>
    <scope>NUCLEOTIDE SEQUENCE [LARGE SCALE GENOMIC DNA]</scope>
    <source>
        <strain evidence="1">SB</strain>
    </source>
</reference>
<dbReference type="HOGENOM" id="CLU_191929_0_0_2"/>
<dbReference type="OrthoDB" id="61421at2157"/>
<protein>
    <submittedName>
        <fullName evidence="1">Uncharacterized protein</fullName>
    </submittedName>
</protein>
<dbReference type="AlphaFoldDB" id="A6UPU6"/>
<dbReference type="EMBL" id="CP000742">
    <property type="protein sequence ID" value="ABR54518.1"/>
    <property type="molecule type" value="Genomic_DNA"/>
</dbReference>
<proteinExistence type="predicted"/>
<dbReference type="eggNOG" id="arCOG06672">
    <property type="taxonomic scope" value="Archaea"/>
</dbReference>
<dbReference type="Proteomes" id="UP000001107">
    <property type="component" value="Chromosome"/>
</dbReference>
<keyword evidence="2" id="KW-1185">Reference proteome</keyword>